<keyword evidence="5" id="KW-1185">Reference proteome</keyword>
<evidence type="ECO:0000313" key="4">
    <source>
        <dbReference type="EMBL" id="KNC23654.1"/>
    </source>
</evidence>
<sequence>MNEEERQQNYRQHRLRVKQATSQVNSQAPRPKPTDAKSRNNSFIELMRYLTEPTKASMNNKTFTKALTYYDNQIGDNNKYPLQETKTKNYSIPFHVWQRYDHLNITKNSKLLEKLLRPNIFLDLQTSKEKPLGRLVIQLFTEACPEVVLQFVRTCLSKQHNRFIITRLLFPLWLEAELLLFDDKNALTSNNIEHDPMAINHGTSSGILSFPSRYLHGSKLRFITFTVSFTPIDVLNGKRIAFGIIRCGQNVLENLQSFEVTRSGKPCRNIAVSACGVVIAMDLKSGTLLVPPAVKNSSCSHPRYTSHNFLHYVGIAETIEAVLILILTLGVIGANTLVIFVINNRRYSPYIHQQN</sequence>
<evidence type="ECO:0000313" key="5">
    <source>
        <dbReference type="Proteomes" id="UP000037069"/>
    </source>
</evidence>
<dbReference type="STRING" id="7375.A0A0L0BWL8"/>
<dbReference type="Proteomes" id="UP000037069">
    <property type="component" value="Unassembled WGS sequence"/>
</dbReference>
<gene>
    <name evidence="4" type="ORF">FF38_13721</name>
</gene>
<feature type="transmembrane region" description="Helical" evidence="2">
    <location>
        <begin position="321"/>
        <end position="342"/>
    </location>
</feature>
<dbReference type="Gene3D" id="2.40.100.10">
    <property type="entry name" value="Cyclophilin-like"/>
    <property type="match status" value="2"/>
</dbReference>
<dbReference type="EMBL" id="JRES01001317">
    <property type="protein sequence ID" value="KNC23654.1"/>
    <property type="molecule type" value="Genomic_DNA"/>
</dbReference>
<comment type="caution">
    <text evidence="4">The sequence shown here is derived from an EMBL/GenBank/DDBJ whole genome shotgun (WGS) entry which is preliminary data.</text>
</comment>
<feature type="region of interest" description="Disordered" evidence="1">
    <location>
        <begin position="1"/>
        <end position="40"/>
    </location>
</feature>
<protein>
    <recommendedName>
        <fullName evidence="3">PPIase cyclophilin-type domain-containing protein</fullName>
    </recommendedName>
</protein>
<reference evidence="4 5" key="1">
    <citation type="journal article" date="2015" name="Nat. Commun.">
        <title>Lucilia cuprina genome unlocks parasitic fly biology to underpin future interventions.</title>
        <authorList>
            <person name="Anstead C.A."/>
            <person name="Korhonen P.K."/>
            <person name="Young N.D."/>
            <person name="Hall R.S."/>
            <person name="Jex A.R."/>
            <person name="Murali S.C."/>
            <person name="Hughes D.S."/>
            <person name="Lee S.F."/>
            <person name="Perry T."/>
            <person name="Stroehlein A.J."/>
            <person name="Ansell B.R."/>
            <person name="Breugelmans B."/>
            <person name="Hofmann A."/>
            <person name="Qu J."/>
            <person name="Dugan S."/>
            <person name="Lee S.L."/>
            <person name="Chao H."/>
            <person name="Dinh H."/>
            <person name="Han Y."/>
            <person name="Doddapaneni H.V."/>
            <person name="Worley K.C."/>
            <person name="Muzny D.M."/>
            <person name="Ioannidis P."/>
            <person name="Waterhouse R.M."/>
            <person name="Zdobnov E.M."/>
            <person name="James P.J."/>
            <person name="Bagnall N.H."/>
            <person name="Kotze A.C."/>
            <person name="Gibbs R.A."/>
            <person name="Richards S."/>
            <person name="Batterham P."/>
            <person name="Gasser R.B."/>
        </authorList>
    </citation>
    <scope>NUCLEOTIDE SEQUENCE [LARGE SCALE GENOMIC DNA]</scope>
    <source>
        <strain evidence="4 5">LS</strain>
        <tissue evidence="4">Full body</tissue>
    </source>
</reference>
<dbReference type="Pfam" id="PF00160">
    <property type="entry name" value="Pro_isomerase"/>
    <property type="match status" value="1"/>
</dbReference>
<dbReference type="OrthoDB" id="193499at2759"/>
<dbReference type="SUPFAM" id="SSF50891">
    <property type="entry name" value="Cyclophilin-like"/>
    <property type="match status" value="1"/>
</dbReference>
<name>A0A0L0BWL8_LUCCU</name>
<feature type="domain" description="PPIase cyclophilin-type" evidence="3">
    <location>
        <begin position="129"/>
        <end position="277"/>
    </location>
</feature>
<keyword evidence="2" id="KW-0812">Transmembrane</keyword>
<dbReference type="PROSITE" id="PS50072">
    <property type="entry name" value="CSA_PPIASE_2"/>
    <property type="match status" value="1"/>
</dbReference>
<keyword evidence="2" id="KW-0472">Membrane</keyword>
<dbReference type="InterPro" id="IPR002130">
    <property type="entry name" value="Cyclophilin-type_PPIase_dom"/>
</dbReference>
<dbReference type="InterPro" id="IPR029000">
    <property type="entry name" value="Cyclophilin-like_dom_sf"/>
</dbReference>
<evidence type="ECO:0000256" key="1">
    <source>
        <dbReference type="SAM" id="MobiDB-lite"/>
    </source>
</evidence>
<evidence type="ECO:0000256" key="2">
    <source>
        <dbReference type="SAM" id="Phobius"/>
    </source>
</evidence>
<dbReference type="GO" id="GO:0003755">
    <property type="term" value="F:peptidyl-prolyl cis-trans isomerase activity"/>
    <property type="evidence" value="ECO:0007669"/>
    <property type="project" value="InterPro"/>
</dbReference>
<feature type="compositionally biased region" description="Polar residues" evidence="1">
    <location>
        <begin position="19"/>
        <end position="28"/>
    </location>
</feature>
<organism evidence="4 5">
    <name type="scientific">Lucilia cuprina</name>
    <name type="common">Green bottle fly</name>
    <name type="synonym">Australian sheep blowfly</name>
    <dbReference type="NCBI Taxonomy" id="7375"/>
    <lineage>
        <taxon>Eukaryota</taxon>
        <taxon>Metazoa</taxon>
        <taxon>Ecdysozoa</taxon>
        <taxon>Arthropoda</taxon>
        <taxon>Hexapoda</taxon>
        <taxon>Insecta</taxon>
        <taxon>Pterygota</taxon>
        <taxon>Neoptera</taxon>
        <taxon>Endopterygota</taxon>
        <taxon>Diptera</taxon>
        <taxon>Brachycera</taxon>
        <taxon>Muscomorpha</taxon>
        <taxon>Oestroidea</taxon>
        <taxon>Calliphoridae</taxon>
        <taxon>Luciliinae</taxon>
        <taxon>Lucilia</taxon>
    </lineage>
</organism>
<accession>A0A0L0BWL8</accession>
<dbReference type="AlphaFoldDB" id="A0A0L0BWL8"/>
<proteinExistence type="predicted"/>
<keyword evidence="2" id="KW-1133">Transmembrane helix</keyword>
<evidence type="ECO:0000259" key="3">
    <source>
        <dbReference type="PROSITE" id="PS50072"/>
    </source>
</evidence>